<evidence type="ECO:0000256" key="2">
    <source>
        <dbReference type="ARBA" id="ARBA00022692"/>
    </source>
</evidence>
<evidence type="ECO:0000313" key="11">
    <source>
        <dbReference type="Proteomes" id="UP000188354"/>
    </source>
</evidence>
<sequence length="406" mass="45247">MSPFIFLSLLLLLLQFSLPSLSTNFEGNALHALRTKLSDPNNVLHSWDPTLVNPCTWFHVTCDSNNHVIRLDLGNSNISGALGPELGQLHHLQYLELYNNDFRGKIPEELGNLKSLISMDLYGNKFEGKIPKSFGKLKSLTFLRLDNNKLTGSIPRELTHLTNLKIFDVSNNDLCGTIPIDGNFGSFPAERGGKMSPFIFLSLLLLLLQFSLPSLSTNFEGNALHALRTKLSDPNNVLHSWDPTLVNPCTWFHVTCDSNNHVIRLDLGNSNISGALGPELGQLHHLQYLELYNNDFRGKIPEELGNLKSLISMDLYGNKFEGKIPKSFGKLKSLTFLRLDNNKLTGSIPRELTHLTNLKIFDVSNNDLCGTIPIDGNFGSFPAESFENNRLNGPELKGLVPYDFGC</sequence>
<dbReference type="Pfam" id="PF23598">
    <property type="entry name" value="LRR_14"/>
    <property type="match status" value="2"/>
</dbReference>
<organism evidence="10 11">
    <name type="scientific">Lupinus angustifolius</name>
    <name type="common">Narrow-leaved blue lupine</name>
    <dbReference type="NCBI Taxonomy" id="3871"/>
    <lineage>
        <taxon>Eukaryota</taxon>
        <taxon>Viridiplantae</taxon>
        <taxon>Streptophyta</taxon>
        <taxon>Embryophyta</taxon>
        <taxon>Tracheophyta</taxon>
        <taxon>Spermatophyta</taxon>
        <taxon>Magnoliopsida</taxon>
        <taxon>eudicotyledons</taxon>
        <taxon>Gunneridae</taxon>
        <taxon>Pentapetalae</taxon>
        <taxon>rosids</taxon>
        <taxon>fabids</taxon>
        <taxon>Fabales</taxon>
        <taxon>Fabaceae</taxon>
        <taxon>Papilionoideae</taxon>
        <taxon>50 kb inversion clade</taxon>
        <taxon>genistoids sensu lato</taxon>
        <taxon>core genistoids</taxon>
        <taxon>Genisteae</taxon>
        <taxon>Lupinus</taxon>
    </lineage>
</organism>
<keyword evidence="11" id="KW-1185">Reference proteome</keyword>
<keyword evidence="3 7" id="KW-0732">Signal</keyword>
<accession>A0A4P1RLM5</accession>
<evidence type="ECO:0000256" key="7">
    <source>
        <dbReference type="SAM" id="SignalP"/>
    </source>
</evidence>
<reference evidence="10 11" key="1">
    <citation type="journal article" date="2017" name="Plant Biotechnol. J.">
        <title>A comprehensive draft genome sequence for lupin (Lupinus angustifolius), an emerging health food: insights into plant-microbe interactions and legume evolution.</title>
        <authorList>
            <person name="Hane J.K."/>
            <person name="Ming Y."/>
            <person name="Kamphuis L.G."/>
            <person name="Nelson M.N."/>
            <person name="Garg G."/>
            <person name="Atkins C.A."/>
            <person name="Bayer P.E."/>
            <person name="Bravo A."/>
            <person name="Bringans S."/>
            <person name="Cannon S."/>
            <person name="Edwards D."/>
            <person name="Foley R."/>
            <person name="Gao L.L."/>
            <person name="Harrison M.J."/>
            <person name="Huang W."/>
            <person name="Hurgobin B."/>
            <person name="Li S."/>
            <person name="Liu C.W."/>
            <person name="McGrath A."/>
            <person name="Morahan G."/>
            <person name="Murray J."/>
            <person name="Weller J."/>
            <person name="Jian J."/>
            <person name="Singh K.B."/>
        </authorList>
    </citation>
    <scope>NUCLEOTIDE SEQUENCE [LARGE SCALE GENOMIC DNA]</scope>
    <source>
        <strain evidence="11">cv. Tanjil</strain>
        <tissue evidence="10">Whole plant</tissue>
    </source>
</reference>
<dbReference type="InterPro" id="IPR013210">
    <property type="entry name" value="LRR_N_plant-typ"/>
</dbReference>
<dbReference type="SUPFAM" id="SSF52047">
    <property type="entry name" value="RNI-like"/>
    <property type="match status" value="1"/>
</dbReference>
<evidence type="ECO:0000256" key="4">
    <source>
        <dbReference type="ARBA" id="ARBA00022737"/>
    </source>
</evidence>
<feature type="chain" id="PRO_5020023257" description="Leucine-rich repeat-containing N-terminal plant-type domain-containing protein" evidence="7">
    <location>
        <begin position="23"/>
        <end position="406"/>
    </location>
</feature>
<keyword evidence="1" id="KW-0433">Leucine-rich repeat</keyword>
<evidence type="ECO:0000259" key="9">
    <source>
        <dbReference type="Pfam" id="PF23598"/>
    </source>
</evidence>
<feature type="signal peptide" evidence="7">
    <location>
        <begin position="1"/>
        <end position="22"/>
    </location>
</feature>
<evidence type="ECO:0000256" key="3">
    <source>
        <dbReference type="ARBA" id="ARBA00022729"/>
    </source>
</evidence>
<evidence type="ECO:0000259" key="8">
    <source>
        <dbReference type="Pfam" id="PF08263"/>
    </source>
</evidence>
<feature type="domain" description="Leucine-rich repeat-containing N-terminal plant-type" evidence="8">
    <location>
        <begin position="24"/>
        <end position="63"/>
    </location>
</feature>
<feature type="domain" description="Leucine-rich repeat-containing N-terminal plant-type" evidence="8">
    <location>
        <begin position="218"/>
        <end position="257"/>
    </location>
</feature>
<feature type="domain" description="Disease resistance R13L4/SHOC-2-like LRR" evidence="9">
    <location>
        <begin position="82"/>
        <end position="170"/>
    </location>
</feature>
<evidence type="ECO:0000313" key="10">
    <source>
        <dbReference type="EMBL" id="OIW12869.1"/>
    </source>
</evidence>
<feature type="domain" description="Disease resistance R13L4/SHOC-2-like LRR" evidence="9">
    <location>
        <begin position="276"/>
        <end position="364"/>
    </location>
</feature>
<keyword evidence="2" id="KW-0812">Transmembrane</keyword>
<dbReference type="PANTHER" id="PTHR47988">
    <property type="entry name" value="SOMATIC EMBRYOGENESIS RECEPTOR KINASE 1"/>
    <property type="match status" value="1"/>
</dbReference>
<keyword evidence="4" id="KW-0677">Repeat</keyword>
<dbReference type="STRING" id="3871.A0A4P1RLM5"/>
<dbReference type="Pfam" id="PF08263">
    <property type="entry name" value="LRRNT_2"/>
    <property type="match status" value="2"/>
</dbReference>
<dbReference type="EMBL" id="CM007364">
    <property type="protein sequence ID" value="OIW12869.1"/>
    <property type="molecule type" value="Genomic_DNA"/>
</dbReference>
<evidence type="ECO:0008006" key="12">
    <source>
        <dbReference type="Google" id="ProtNLM"/>
    </source>
</evidence>
<dbReference type="FunFam" id="3.80.10.10:FF:000024">
    <property type="entry name" value="Somatic embryogenesis receptor kinase 1"/>
    <property type="match status" value="2"/>
</dbReference>
<protein>
    <recommendedName>
        <fullName evidence="12">Leucine-rich repeat-containing N-terminal plant-type domain-containing protein</fullName>
    </recommendedName>
</protein>
<evidence type="ECO:0000256" key="6">
    <source>
        <dbReference type="ARBA" id="ARBA00023136"/>
    </source>
</evidence>
<evidence type="ECO:0000256" key="5">
    <source>
        <dbReference type="ARBA" id="ARBA00022989"/>
    </source>
</evidence>
<keyword evidence="6" id="KW-0472">Membrane</keyword>
<gene>
    <name evidence="10" type="ORF">TanjilG_24802</name>
</gene>
<dbReference type="InterPro" id="IPR003591">
    <property type="entry name" value="Leu-rich_rpt_typical-subtyp"/>
</dbReference>
<dbReference type="Proteomes" id="UP000188354">
    <property type="component" value="Chromosome LG04"/>
</dbReference>
<dbReference type="Gene3D" id="3.80.10.10">
    <property type="entry name" value="Ribonuclease Inhibitor"/>
    <property type="match status" value="2"/>
</dbReference>
<dbReference type="SMART" id="SM00369">
    <property type="entry name" value="LRR_TYP"/>
    <property type="match status" value="4"/>
</dbReference>
<dbReference type="Gramene" id="OIW12869">
    <property type="protein sequence ID" value="OIW12869"/>
    <property type="gene ID" value="TanjilG_24802"/>
</dbReference>
<dbReference type="InterPro" id="IPR055414">
    <property type="entry name" value="LRR_R13L4/SHOC2-like"/>
</dbReference>
<dbReference type="InterPro" id="IPR032675">
    <property type="entry name" value="LRR_dom_sf"/>
</dbReference>
<keyword evidence="5" id="KW-1133">Transmembrane helix</keyword>
<name>A0A4P1RLM5_LUPAN</name>
<dbReference type="AlphaFoldDB" id="A0A4P1RLM5"/>
<evidence type="ECO:0000256" key="1">
    <source>
        <dbReference type="ARBA" id="ARBA00022614"/>
    </source>
</evidence>
<proteinExistence type="predicted"/>